<evidence type="ECO:0000313" key="1">
    <source>
        <dbReference type="EMBL" id="KAK7301564.1"/>
    </source>
</evidence>
<sequence length="91" mass="10601">MGSPPFETLPELRETAQPRIRSTQLLSPNLRLLFVENFTPYFDHSFISPSSIPTRPFPSTLQTLKRSRFEDQLQWNLLNVTVFFNNFKAKG</sequence>
<gene>
    <name evidence="1" type="ORF">RJT34_12431</name>
</gene>
<comment type="caution">
    <text evidence="1">The sequence shown here is derived from an EMBL/GenBank/DDBJ whole genome shotgun (WGS) entry which is preliminary data.</text>
</comment>
<dbReference type="AlphaFoldDB" id="A0AAN9PKX3"/>
<protein>
    <submittedName>
        <fullName evidence="1">Uncharacterized protein</fullName>
    </submittedName>
</protein>
<dbReference type="Proteomes" id="UP001359559">
    <property type="component" value="Unassembled WGS sequence"/>
</dbReference>
<proteinExistence type="predicted"/>
<dbReference type="EMBL" id="JAYKXN010000003">
    <property type="protein sequence ID" value="KAK7301564.1"/>
    <property type="molecule type" value="Genomic_DNA"/>
</dbReference>
<organism evidence="1 2">
    <name type="scientific">Clitoria ternatea</name>
    <name type="common">Butterfly pea</name>
    <dbReference type="NCBI Taxonomy" id="43366"/>
    <lineage>
        <taxon>Eukaryota</taxon>
        <taxon>Viridiplantae</taxon>
        <taxon>Streptophyta</taxon>
        <taxon>Embryophyta</taxon>
        <taxon>Tracheophyta</taxon>
        <taxon>Spermatophyta</taxon>
        <taxon>Magnoliopsida</taxon>
        <taxon>eudicotyledons</taxon>
        <taxon>Gunneridae</taxon>
        <taxon>Pentapetalae</taxon>
        <taxon>rosids</taxon>
        <taxon>fabids</taxon>
        <taxon>Fabales</taxon>
        <taxon>Fabaceae</taxon>
        <taxon>Papilionoideae</taxon>
        <taxon>50 kb inversion clade</taxon>
        <taxon>NPAAA clade</taxon>
        <taxon>indigoferoid/millettioid clade</taxon>
        <taxon>Phaseoleae</taxon>
        <taxon>Clitoria</taxon>
    </lineage>
</organism>
<reference evidence="1 2" key="1">
    <citation type="submission" date="2024-01" db="EMBL/GenBank/DDBJ databases">
        <title>The genomes of 5 underutilized Papilionoideae crops provide insights into root nodulation and disease resistance.</title>
        <authorList>
            <person name="Yuan L."/>
        </authorList>
    </citation>
    <scope>NUCLEOTIDE SEQUENCE [LARGE SCALE GENOMIC DNA]</scope>
    <source>
        <strain evidence="1">LY-2023</strain>
        <tissue evidence="1">Leaf</tissue>
    </source>
</reference>
<name>A0AAN9PKX3_CLITE</name>
<evidence type="ECO:0000313" key="2">
    <source>
        <dbReference type="Proteomes" id="UP001359559"/>
    </source>
</evidence>
<keyword evidence="2" id="KW-1185">Reference proteome</keyword>
<accession>A0AAN9PKX3</accession>